<reference evidence="6" key="2">
    <citation type="submission" date="2024-08" db="UniProtKB">
        <authorList>
            <consortium name="EnsemblMetazoa"/>
        </authorList>
    </citation>
    <scope>IDENTIFICATION</scope>
</reference>
<keyword evidence="7" id="KW-1185">Reference proteome</keyword>
<dbReference type="Gene3D" id="3.15.10.30">
    <property type="entry name" value="Haemolymph juvenile hormone binding protein"/>
    <property type="match status" value="1"/>
</dbReference>
<dbReference type="KEGG" id="dpa:109542566"/>
<evidence type="ECO:0000256" key="4">
    <source>
        <dbReference type="SAM" id="SignalP"/>
    </source>
</evidence>
<evidence type="ECO:0008006" key="8">
    <source>
        <dbReference type="Google" id="ProtNLM"/>
    </source>
</evidence>
<keyword evidence="1 4" id="KW-0732">Signal</keyword>
<dbReference type="PANTHER" id="PTHR11008:SF33">
    <property type="entry name" value="PROTEIN TAKEOUT"/>
    <property type="match status" value="1"/>
</dbReference>
<evidence type="ECO:0000256" key="1">
    <source>
        <dbReference type="ARBA" id="ARBA00022729"/>
    </source>
</evidence>
<dbReference type="FunFam" id="3.15.10.30:FF:000001">
    <property type="entry name" value="Takeout-like protein 1"/>
    <property type="match status" value="1"/>
</dbReference>
<dbReference type="OrthoDB" id="8185598at2759"/>
<dbReference type="Pfam" id="PF06585">
    <property type="entry name" value="JHBP"/>
    <property type="match status" value="1"/>
</dbReference>
<dbReference type="InterPro" id="IPR010562">
    <property type="entry name" value="Haemolymph_juvenile_hormone-bd"/>
</dbReference>
<dbReference type="GO" id="GO:0007623">
    <property type="term" value="P:circadian rhythm"/>
    <property type="evidence" value="ECO:0007669"/>
    <property type="project" value="UniProtKB-ARBA"/>
</dbReference>
<protein>
    <recommendedName>
        <fullName evidence="8">Protein takeout</fullName>
    </recommendedName>
</protein>
<dbReference type="OMA" id="WLQTCKR"/>
<dbReference type="EMBL" id="KB741207">
    <property type="protein sequence ID" value="ENN72925.1"/>
    <property type="molecule type" value="Genomic_DNA"/>
</dbReference>
<name>N6TUH2_DENPD</name>
<dbReference type="EnsemblMetazoa" id="XM_019911838.1">
    <property type="protein sequence ID" value="XP_019767397.1"/>
    <property type="gene ID" value="LOC109542566"/>
</dbReference>
<organism evidence="5">
    <name type="scientific">Dendroctonus ponderosae</name>
    <name type="common">Mountain pine beetle</name>
    <dbReference type="NCBI Taxonomy" id="77166"/>
    <lineage>
        <taxon>Eukaryota</taxon>
        <taxon>Metazoa</taxon>
        <taxon>Ecdysozoa</taxon>
        <taxon>Arthropoda</taxon>
        <taxon>Hexapoda</taxon>
        <taxon>Insecta</taxon>
        <taxon>Pterygota</taxon>
        <taxon>Neoptera</taxon>
        <taxon>Endopterygota</taxon>
        <taxon>Coleoptera</taxon>
        <taxon>Polyphaga</taxon>
        <taxon>Cucujiformia</taxon>
        <taxon>Curculionidae</taxon>
        <taxon>Scolytinae</taxon>
        <taxon>Dendroctonus</taxon>
    </lineage>
</organism>
<dbReference type="SMART" id="SM00700">
    <property type="entry name" value="JHBP"/>
    <property type="match status" value="1"/>
</dbReference>
<evidence type="ECO:0000256" key="2">
    <source>
        <dbReference type="ARBA" id="ARBA00023108"/>
    </source>
</evidence>
<keyword evidence="2" id="KW-0090">Biological rhythms</keyword>
<proteinExistence type="inferred from homology"/>
<evidence type="ECO:0000313" key="5">
    <source>
        <dbReference type="EMBL" id="ENN72925.1"/>
    </source>
</evidence>
<dbReference type="GO" id="GO:0005615">
    <property type="term" value="C:extracellular space"/>
    <property type="evidence" value="ECO:0007669"/>
    <property type="project" value="TreeGrafter"/>
</dbReference>
<gene>
    <name evidence="6" type="primary">109542566</name>
    <name evidence="5" type="ORF">YQE_10492</name>
</gene>
<feature type="chain" id="PRO_5010971847" description="Protein takeout" evidence="4">
    <location>
        <begin position="23"/>
        <end position="278"/>
    </location>
</feature>
<comment type="similarity">
    <text evidence="3">Belongs to the TO family.</text>
</comment>
<dbReference type="AlphaFoldDB" id="N6TUH2"/>
<evidence type="ECO:0000256" key="3">
    <source>
        <dbReference type="ARBA" id="ARBA00060902"/>
    </source>
</evidence>
<dbReference type="InterPro" id="IPR038606">
    <property type="entry name" value="To_sf"/>
</dbReference>
<sequence>MGKGAFKLYLIIVGMWVENVCGYTVQDAPLLENRPIWLKACQRSDPKINECINDMFLHLFPYLAAGIPEIKVEHFEPLALENVAISKGSGPIVISGKLYDLHVEGPSNSTPKNSEFIRNGKQGHWNLDMDIPLLDIKSKYNLKGKILVLPLVGHGNCQLKLSEIRTKISTNITFPERNQREIMQVDAMKVKFRIGGLWAQFDHLFNGNEILGRTVNAFINQNGLEIIAELEESIANSLAQIFKKLMNNVFVKMPTDLWYLDEEQFAEYQRELKTAGTR</sequence>
<feature type="non-terminal residue" evidence="5">
    <location>
        <position position="1"/>
    </location>
</feature>
<accession>N6TUH2</accession>
<dbReference type="HOGENOM" id="CLU_069908_0_1_1"/>
<dbReference type="PANTHER" id="PTHR11008">
    <property type="entry name" value="PROTEIN TAKEOUT-LIKE PROTEIN"/>
    <property type="match status" value="1"/>
</dbReference>
<evidence type="ECO:0000313" key="6">
    <source>
        <dbReference type="EnsemblMetazoa" id="XP_019767397.1"/>
    </source>
</evidence>
<evidence type="ECO:0000313" key="7">
    <source>
        <dbReference type="Proteomes" id="UP000019118"/>
    </source>
</evidence>
<dbReference type="Proteomes" id="UP000019118">
    <property type="component" value="Unassembled WGS sequence"/>
</dbReference>
<feature type="signal peptide" evidence="4">
    <location>
        <begin position="1"/>
        <end position="22"/>
    </location>
</feature>
<reference evidence="5 7" key="1">
    <citation type="journal article" date="2013" name="Genome Biol.">
        <title>Draft genome of the mountain pine beetle, Dendroctonus ponderosae Hopkins, a major forest pest.</title>
        <authorList>
            <person name="Keeling C.I."/>
            <person name="Yuen M.M."/>
            <person name="Liao N.Y."/>
            <person name="Docking T.R."/>
            <person name="Chan S.K."/>
            <person name="Taylor G.A."/>
            <person name="Palmquist D.L."/>
            <person name="Jackman S.D."/>
            <person name="Nguyen A."/>
            <person name="Li M."/>
            <person name="Henderson H."/>
            <person name="Janes J.K."/>
            <person name="Zhao Y."/>
            <person name="Pandoh P."/>
            <person name="Moore R."/>
            <person name="Sperling F.A."/>
            <person name="Huber D.P."/>
            <person name="Birol I."/>
            <person name="Jones S.J."/>
            <person name="Bohlmann J."/>
        </authorList>
    </citation>
    <scope>NUCLEOTIDE SEQUENCE</scope>
</reference>